<keyword evidence="3" id="KW-1185">Reference proteome</keyword>
<dbReference type="Pfam" id="PF08241">
    <property type="entry name" value="Methyltransf_11"/>
    <property type="match status" value="1"/>
</dbReference>
<protein>
    <submittedName>
        <fullName evidence="2">Methyltransferase domain-containing protein</fullName>
    </submittedName>
</protein>
<evidence type="ECO:0000313" key="3">
    <source>
        <dbReference type="Proteomes" id="UP000823790"/>
    </source>
</evidence>
<feature type="domain" description="Methyltransferase type 11" evidence="1">
    <location>
        <begin position="49"/>
        <end position="141"/>
    </location>
</feature>
<dbReference type="InterPro" id="IPR029063">
    <property type="entry name" value="SAM-dependent_MTases_sf"/>
</dbReference>
<keyword evidence="2" id="KW-0489">Methyltransferase</keyword>
<accession>A0ABS4DNP7</accession>
<dbReference type="GO" id="GO:0032259">
    <property type="term" value="P:methylation"/>
    <property type="evidence" value="ECO:0007669"/>
    <property type="project" value="UniProtKB-KW"/>
</dbReference>
<comment type="caution">
    <text evidence="2">The sequence shown here is derived from an EMBL/GenBank/DDBJ whole genome shotgun (WGS) entry which is preliminary data.</text>
</comment>
<evidence type="ECO:0000313" key="2">
    <source>
        <dbReference type="EMBL" id="MBP1474670.1"/>
    </source>
</evidence>
<dbReference type="SUPFAM" id="SSF53335">
    <property type="entry name" value="S-adenosyl-L-methionine-dependent methyltransferases"/>
    <property type="match status" value="1"/>
</dbReference>
<organism evidence="2 3">
    <name type="scientific">Frateuria flava</name>
    <dbReference type="NCBI Taxonomy" id="2821489"/>
    <lineage>
        <taxon>Bacteria</taxon>
        <taxon>Pseudomonadati</taxon>
        <taxon>Pseudomonadota</taxon>
        <taxon>Gammaproteobacteria</taxon>
        <taxon>Lysobacterales</taxon>
        <taxon>Rhodanobacteraceae</taxon>
        <taxon>Frateuria</taxon>
    </lineage>
</organism>
<reference evidence="2 3" key="1">
    <citation type="submission" date="2021-04" db="EMBL/GenBank/DDBJ databases">
        <authorList>
            <person name="Huq M.A."/>
        </authorList>
    </citation>
    <scope>NUCLEOTIDE SEQUENCE [LARGE SCALE GENOMIC DNA]</scope>
    <source>
        <strain evidence="2 3">MAH-13</strain>
    </source>
</reference>
<dbReference type="GO" id="GO:0008168">
    <property type="term" value="F:methyltransferase activity"/>
    <property type="evidence" value="ECO:0007669"/>
    <property type="project" value="UniProtKB-KW"/>
</dbReference>
<dbReference type="InterPro" id="IPR013216">
    <property type="entry name" value="Methyltransf_11"/>
</dbReference>
<dbReference type="InterPro" id="IPR050508">
    <property type="entry name" value="Methyltransf_Superfamily"/>
</dbReference>
<name>A0ABS4DNP7_9GAMM</name>
<dbReference type="RefSeq" id="WP_209619904.1">
    <property type="nucleotide sequence ID" value="NZ_JAGJRS010000019.1"/>
</dbReference>
<sequence>MQNPDGRFDEIRRFYNNKYYVAIKTECSLPWHCRTIGRRFGSLKGRALLDVACGTGEWLAWLHQHGARSVTGIDLSEKAIQACRQRLPQGEFYCCPAEELPFPSGAFDIVTCMGSLEHFLDKLAALKEMRRVLKPGGFIVLLVPNAGFLTRRLGLYGGTQQQAIREDVLSLGAWHQLFSDAGLRVEARWRDLHPLSRSWILRGSPLTWPARLLQALALTLWPIRWQYQVYHRCSVQSC</sequence>
<keyword evidence="2" id="KW-0808">Transferase</keyword>
<dbReference type="PANTHER" id="PTHR42912">
    <property type="entry name" value="METHYLTRANSFERASE"/>
    <property type="match status" value="1"/>
</dbReference>
<dbReference type="Proteomes" id="UP000823790">
    <property type="component" value="Unassembled WGS sequence"/>
</dbReference>
<dbReference type="Gene3D" id="3.40.50.150">
    <property type="entry name" value="Vaccinia Virus protein VP39"/>
    <property type="match status" value="1"/>
</dbReference>
<dbReference type="EMBL" id="JAGJRS010000019">
    <property type="protein sequence ID" value="MBP1474670.1"/>
    <property type="molecule type" value="Genomic_DNA"/>
</dbReference>
<gene>
    <name evidence="2" type="ORF">J7I44_10195</name>
</gene>
<proteinExistence type="predicted"/>
<evidence type="ECO:0000259" key="1">
    <source>
        <dbReference type="Pfam" id="PF08241"/>
    </source>
</evidence>
<dbReference type="CDD" id="cd02440">
    <property type="entry name" value="AdoMet_MTases"/>
    <property type="match status" value="1"/>
</dbReference>